<dbReference type="InterPro" id="IPR001296">
    <property type="entry name" value="Glyco_trans_1"/>
</dbReference>
<dbReference type="GO" id="GO:0016757">
    <property type="term" value="F:glycosyltransferase activity"/>
    <property type="evidence" value="ECO:0007669"/>
    <property type="project" value="InterPro"/>
</dbReference>
<gene>
    <name evidence="2" type="ORF">G3446_24900</name>
</gene>
<accession>A0A6M0K5K5</accession>
<dbReference type="PANTHER" id="PTHR45947:SF3">
    <property type="entry name" value="SULFOQUINOVOSYL TRANSFERASE SQD2"/>
    <property type="match status" value="1"/>
</dbReference>
<evidence type="ECO:0000313" key="2">
    <source>
        <dbReference type="EMBL" id="NEV65058.1"/>
    </source>
</evidence>
<dbReference type="RefSeq" id="WP_164456389.1">
    <property type="nucleotide sequence ID" value="NZ_JAAIJQ010000141.1"/>
</dbReference>
<feature type="domain" description="Glycosyl transferase family 1" evidence="1">
    <location>
        <begin position="194"/>
        <end position="351"/>
    </location>
</feature>
<organism evidence="2 3">
    <name type="scientific">Thiorhodococcus minor</name>
    <dbReference type="NCBI Taxonomy" id="57489"/>
    <lineage>
        <taxon>Bacteria</taxon>
        <taxon>Pseudomonadati</taxon>
        <taxon>Pseudomonadota</taxon>
        <taxon>Gammaproteobacteria</taxon>
        <taxon>Chromatiales</taxon>
        <taxon>Chromatiaceae</taxon>
        <taxon>Thiorhodococcus</taxon>
    </lineage>
</organism>
<evidence type="ECO:0000313" key="3">
    <source>
        <dbReference type="Proteomes" id="UP000483379"/>
    </source>
</evidence>
<proteinExistence type="predicted"/>
<dbReference type="EMBL" id="JAAIJQ010000141">
    <property type="protein sequence ID" value="NEV65058.1"/>
    <property type="molecule type" value="Genomic_DNA"/>
</dbReference>
<comment type="caution">
    <text evidence="2">The sequence shown here is derived from an EMBL/GenBank/DDBJ whole genome shotgun (WGS) entry which is preliminary data.</text>
</comment>
<dbReference type="InterPro" id="IPR050194">
    <property type="entry name" value="Glycosyltransferase_grp1"/>
</dbReference>
<keyword evidence="2" id="KW-0808">Transferase</keyword>
<dbReference type="Proteomes" id="UP000483379">
    <property type="component" value="Unassembled WGS sequence"/>
</dbReference>
<dbReference type="Gene3D" id="3.40.50.2000">
    <property type="entry name" value="Glycogen Phosphorylase B"/>
    <property type="match status" value="2"/>
</dbReference>
<sequence length="401" mass="43741">MSQCLKNIVLMLPYFPHYRRDFVELLAYRLHSEGFELVVLSGENRTGKEIPSGQSASCTLQVVESGHHYLCGMHIGTQTGLVGRLKELDPIAVICLFNPGHIGHASALLYCMAARVPFLLWGSAYERVDAASLTRVVRQFVRWFFLRRAAGHICYGSELQRELLSRGISASRIWVAQNTVNVEGIAHDASLVDRAQARQSCGIAEDANVVLFVGALVPQKNLPALLLAFEKAAEKSPDLLLCVVGAGVQRHELEKIADKCIKTGRVVFTGAKYGEDLKLYFVSSDVFVMPGTGGLAVNEAMAYGLPVVAAKGDGTVCDLIEHEVDGYLLDNRCSSEEVLAALEWFLSLGLGDRGRLRINVQSKVLRMASLENMVDIFLDAVNQVSGIAHHSTLGASKEIGD</sequence>
<protein>
    <submittedName>
        <fullName evidence="2">Glycosyltransferase family 1 protein</fullName>
    </submittedName>
</protein>
<evidence type="ECO:0000259" key="1">
    <source>
        <dbReference type="Pfam" id="PF00534"/>
    </source>
</evidence>
<keyword evidence="3" id="KW-1185">Reference proteome</keyword>
<reference evidence="2 3" key="1">
    <citation type="submission" date="2020-02" db="EMBL/GenBank/DDBJ databases">
        <title>Genome sequences of Thiorhodococcus mannitoliphagus and Thiorhodococcus minor, purple sulfur photosynthetic bacteria in the gammaproteobacterial family, Chromatiaceae.</title>
        <authorList>
            <person name="Aviles F.A."/>
            <person name="Meyer T.E."/>
            <person name="Kyndt J.A."/>
        </authorList>
    </citation>
    <scope>NUCLEOTIDE SEQUENCE [LARGE SCALE GENOMIC DNA]</scope>
    <source>
        <strain evidence="2 3">DSM 11518</strain>
    </source>
</reference>
<dbReference type="PANTHER" id="PTHR45947">
    <property type="entry name" value="SULFOQUINOVOSYL TRANSFERASE SQD2"/>
    <property type="match status" value="1"/>
</dbReference>
<dbReference type="SUPFAM" id="SSF53756">
    <property type="entry name" value="UDP-Glycosyltransferase/glycogen phosphorylase"/>
    <property type="match status" value="1"/>
</dbReference>
<dbReference type="Pfam" id="PF00534">
    <property type="entry name" value="Glycos_transf_1"/>
    <property type="match status" value="1"/>
</dbReference>
<dbReference type="AlphaFoldDB" id="A0A6M0K5K5"/>
<name>A0A6M0K5K5_9GAMM</name>